<evidence type="ECO:0000256" key="2">
    <source>
        <dbReference type="ARBA" id="ARBA00006210"/>
    </source>
</evidence>
<keyword evidence="5 7" id="KW-0804">Transcription</keyword>
<dbReference type="AlphaFoldDB" id="K0KZ05"/>
<comment type="caution">
    <text evidence="9">The sequence shown here is derived from an EMBL/GenBank/DDBJ whole genome shotgun (WGS) entry which is preliminary data.</text>
</comment>
<dbReference type="GO" id="GO:0016592">
    <property type="term" value="C:mediator complex"/>
    <property type="evidence" value="ECO:0007669"/>
    <property type="project" value="InterPro"/>
</dbReference>
<organism evidence="9 10">
    <name type="scientific">Wickerhamomyces ciferrii (strain ATCC 14091 / BCRC 22168 / CBS 111 / JCM 3599 / NBRC 0793 / NRRL Y-1031 F-60-10)</name>
    <name type="common">Yeast</name>
    <name type="synonym">Pichia ciferrii</name>
    <dbReference type="NCBI Taxonomy" id="1206466"/>
    <lineage>
        <taxon>Eukaryota</taxon>
        <taxon>Fungi</taxon>
        <taxon>Dikarya</taxon>
        <taxon>Ascomycota</taxon>
        <taxon>Saccharomycotina</taxon>
        <taxon>Saccharomycetes</taxon>
        <taxon>Phaffomycetales</taxon>
        <taxon>Wickerhamomycetaceae</taxon>
        <taxon>Wickerhamomyces</taxon>
    </lineage>
</organism>
<keyword evidence="4 7" id="KW-0010">Activator</keyword>
<name>K0KZ05_WICCF</name>
<evidence type="ECO:0000256" key="4">
    <source>
        <dbReference type="ARBA" id="ARBA00023159"/>
    </source>
</evidence>
<comment type="subcellular location">
    <subcellularLocation>
        <location evidence="1 7">Nucleus</location>
    </subcellularLocation>
</comment>
<accession>K0KZ05</accession>
<comment type="function">
    <text evidence="7">Component of the Mediator complex, a coactivator involved in the regulated transcription of nearly all RNA polymerase II-dependent genes. Mediator functions as a bridge to convey information from gene-specific regulatory proteins to the basal RNA polymerase II transcription machinery. Mediator is recruited to promoters by direct interactions with regulatory proteins and serves as a scaffold for the assembly of a functional preinitiation complex with RNA polymerase II and the general transcription factors.</text>
</comment>
<evidence type="ECO:0000256" key="5">
    <source>
        <dbReference type="ARBA" id="ARBA00023163"/>
    </source>
</evidence>
<protein>
    <recommendedName>
        <fullName evidence="7">Mediator of RNA polymerase II transcription subunit 1</fullName>
    </recommendedName>
    <alternativeName>
        <fullName evidence="7">Mediator complex subunit 1</fullName>
    </alternativeName>
</protein>
<dbReference type="Proteomes" id="UP000009328">
    <property type="component" value="Unassembled WGS sequence"/>
</dbReference>
<dbReference type="InParanoid" id="K0KZ05"/>
<evidence type="ECO:0000313" key="9">
    <source>
        <dbReference type="EMBL" id="CCH46619.1"/>
    </source>
</evidence>
<evidence type="ECO:0000313" key="10">
    <source>
        <dbReference type="Proteomes" id="UP000009328"/>
    </source>
</evidence>
<dbReference type="HOGENOM" id="CLU_724029_0_0_1"/>
<evidence type="ECO:0000256" key="6">
    <source>
        <dbReference type="ARBA" id="ARBA00023242"/>
    </source>
</evidence>
<dbReference type="Pfam" id="PF10744">
    <property type="entry name" value="Med1"/>
    <property type="match status" value="1"/>
</dbReference>
<dbReference type="GO" id="GO:0003712">
    <property type="term" value="F:transcription coregulator activity"/>
    <property type="evidence" value="ECO:0007669"/>
    <property type="project" value="InterPro"/>
</dbReference>
<dbReference type="GO" id="GO:0045944">
    <property type="term" value="P:positive regulation of transcription by RNA polymerase II"/>
    <property type="evidence" value="ECO:0007669"/>
    <property type="project" value="UniProtKB-ARBA"/>
</dbReference>
<feature type="domain" description="Mediator complex subunit Med1" evidence="8">
    <location>
        <begin position="11"/>
        <end position="159"/>
    </location>
</feature>
<reference evidence="9 10" key="1">
    <citation type="journal article" date="2012" name="Eukaryot. Cell">
        <title>Draft genome sequence of Wickerhamomyces ciferrii NRRL Y-1031 F-60-10.</title>
        <authorList>
            <person name="Schneider J."/>
            <person name="Andrea H."/>
            <person name="Blom J."/>
            <person name="Jaenicke S."/>
            <person name="Ruckert C."/>
            <person name="Schorsch C."/>
            <person name="Szczepanowski R."/>
            <person name="Farwick M."/>
            <person name="Goesmann A."/>
            <person name="Puhler A."/>
            <person name="Schaffer S."/>
            <person name="Tauch A."/>
            <person name="Kohler T."/>
            <person name="Brinkrolf K."/>
        </authorList>
    </citation>
    <scope>NUCLEOTIDE SEQUENCE [LARGE SCALE GENOMIC DNA]</scope>
    <source>
        <strain evidence="10">ATCC 14091 / BCRC 22168 / CBS 111 / JCM 3599 / NBRC 0793 / NRRL Y-1031 F-60-10</strain>
    </source>
</reference>
<keyword evidence="3 7" id="KW-0805">Transcription regulation</keyword>
<evidence type="ECO:0000256" key="3">
    <source>
        <dbReference type="ARBA" id="ARBA00023015"/>
    </source>
</evidence>
<evidence type="ECO:0000259" key="8">
    <source>
        <dbReference type="Pfam" id="PF10744"/>
    </source>
</evidence>
<dbReference type="STRING" id="1206466.K0KZ05"/>
<dbReference type="eggNOG" id="ENOG502QW0Y">
    <property type="taxonomic scope" value="Eukaryota"/>
</dbReference>
<evidence type="ECO:0000256" key="1">
    <source>
        <dbReference type="ARBA" id="ARBA00004123"/>
    </source>
</evidence>
<keyword evidence="6 7" id="KW-0539">Nucleus</keyword>
<evidence type="ECO:0000256" key="7">
    <source>
        <dbReference type="RuleBase" id="RU364059"/>
    </source>
</evidence>
<comment type="similarity">
    <text evidence="2 7">Belongs to the Mediator complex subunit 1 family.</text>
</comment>
<dbReference type="InterPro" id="IPR019680">
    <property type="entry name" value="Mediator_Med1"/>
</dbReference>
<dbReference type="EMBL" id="CAIF01000256">
    <property type="protein sequence ID" value="CCH46619.1"/>
    <property type="molecule type" value="Genomic_DNA"/>
</dbReference>
<sequence>MQDTFHQSLNNIVKILKSAPGSITIQNIQRLSNVYKFETFIENIDDKIKRLSIAGKILVIDIDYEELANKTKDQTKFELKDVKLILANNNNDFKYTSSVNGENILNNVLAKYSNFAQFDKALETLAVFDQYSNDDFDLFHYYIQIYEDLKKLTKIKVELNVNDEFAIVVEDQYKITLVNDERLCIVKNDHNGDQWNQQHDTKINDVGIKIEILNGFRIPISRNTLLQNNLVFDQNVKPISFFNNDDVFKSKTQSNFTLQGFQFLESEVLSISEVSTNDIKSVIITLEELIKFNKLNKVISELKEKFELIDKFANLEEDVRLNDFISENQDSIEVEQKFITISLKQTSIEIRSDNSDYNFTIPWSNEDGFDQGLEKLKRLLTA</sequence>
<keyword evidence="10" id="KW-1185">Reference proteome</keyword>
<gene>
    <name evidence="9" type="ORF">BN7_6213</name>
</gene>
<proteinExistence type="inferred from homology"/>